<dbReference type="PATRIC" id="fig|592029.3.peg.2753"/>
<dbReference type="AlphaFoldDB" id="L7WD96"/>
<organism evidence="1 2">
    <name type="scientific">Nonlabens dokdonensis (strain DSM 17205 / KCTC 12402 / DSW-6)</name>
    <name type="common">Donghaeana dokdonensis</name>
    <dbReference type="NCBI Taxonomy" id="592029"/>
    <lineage>
        <taxon>Bacteria</taxon>
        <taxon>Pseudomonadati</taxon>
        <taxon>Bacteroidota</taxon>
        <taxon>Flavobacteriia</taxon>
        <taxon>Flavobacteriales</taxon>
        <taxon>Flavobacteriaceae</taxon>
        <taxon>Nonlabens</taxon>
    </lineage>
</organism>
<accession>L7WD96</accession>
<protein>
    <submittedName>
        <fullName evidence="1">Uncharacterized protein</fullName>
    </submittedName>
</protein>
<sequence length="41" mass="4926">MSYFSLDNSLLFYKLQSLRKLISRAFLIIPLSRKRNNLVYC</sequence>
<reference evidence="1 2" key="1">
    <citation type="journal article" date="2013" name="Genome Biol. Evol.">
        <title>Genomic makeup of the marine flavobacterium Nonlabens (Donghaeana) dokdonensis DSW-6 and identification of a novel class of rhodopsins.</title>
        <authorList>
            <person name="Kwon S.K."/>
            <person name="Kim B.K."/>
            <person name="Song J.Y."/>
            <person name="Kwak M.J."/>
            <person name="Lee C.H."/>
            <person name="Yoon J.H."/>
            <person name="Oh T.K."/>
            <person name="Kim J.F."/>
        </authorList>
    </citation>
    <scope>NUCLEOTIDE SEQUENCE [LARGE SCALE GENOMIC DNA]</scope>
    <source>
        <strain evidence="2">DSM 17205 / KCTC 12402 / DSW-6</strain>
    </source>
</reference>
<gene>
    <name evidence="1" type="ordered locus">DDD_2774</name>
</gene>
<name>L7WD96_NONDD</name>
<dbReference type="Proteomes" id="UP000011173">
    <property type="component" value="Chromosome"/>
</dbReference>
<dbReference type="HOGENOM" id="CLU_3273531_0_0_10"/>
<evidence type="ECO:0000313" key="2">
    <source>
        <dbReference type="Proteomes" id="UP000011173"/>
    </source>
</evidence>
<dbReference type="STRING" id="592029.DDD_2774"/>
<proteinExistence type="predicted"/>
<evidence type="ECO:0000313" key="1">
    <source>
        <dbReference type="EMBL" id="AGC77901.1"/>
    </source>
</evidence>
<dbReference type="EMBL" id="CP001397">
    <property type="protein sequence ID" value="AGC77901.1"/>
    <property type="molecule type" value="Genomic_DNA"/>
</dbReference>
<dbReference type="KEGG" id="ndo:DDD_2774"/>